<reference evidence="12" key="1">
    <citation type="journal article" date="2021" name="PeerJ">
        <title>Extensive microbial diversity within the chicken gut microbiome revealed by metagenomics and culture.</title>
        <authorList>
            <person name="Gilroy R."/>
            <person name="Ravi A."/>
            <person name="Getino M."/>
            <person name="Pursley I."/>
            <person name="Horton D.L."/>
            <person name="Alikhan N.F."/>
            <person name="Baker D."/>
            <person name="Gharbi K."/>
            <person name="Hall N."/>
            <person name="Watson M."/>
            <person name="Adriaenssens E.M."/>
            <person name="Foster-Nyarko E."/>
            <person name="Jarju S."/>
            <person name="Secka A."/>
            <person name="Antonio M."/>
            <person name="Oren A."/>
            <person name="Chaudhuri R.R."/>
            <person name="La Ragione R."/>
            <person name="Hildebrand F."/>
            <person name="Pallen M.J."/>
        </authorList>
    </citation>
    <scope>NUCLEOTIDE SEQUENCE</scope>
    <source>
        <strain evidence="12">26628</strain>
    </source>
</reference>
<dbReference type="Proteomes" id="UP000824249">
    <property type="component" value="Unassembled WGS sequence"/>
</dbReference>
<keyword evidence="3" id="KW-1003">Cell membrane</keyword>
<dbReference type="Pfam" id="PF00005">
    <property type="entry name" value="ABC_tran"/>
    <property type="match status" value="1"/>
</dbReference>
<evidence type="ECO:0000256" key="5">
    <source>
        <dbReference type="ARBA" id="ARBA00022741"/>
    </source>
</evidence>
<sequence length="570" mass="61674">MKRYLQYLKNYKVQCILGPLFKWIEAALELLVPLVMADIIDVGVAAGDVGYVLRGGGVMLAMGAVGFACALFCQRSASIASQGFGTNVRNALFRHINTLSYRELDRIGSASLVNRVVNDVNQMQSAVAMIIRLVVRAPFIVVGSVILSLLIDWQIGLIVTAASVLVGLVLWIIMQKTVPYYARNQKMLDRLAQITGENLEGARVVRAFSNRENERARFDAAARDMLDNSVRVGRISAWINPLTYAVVNFGVAVILLLSGRKVFDGVLTDGEIIALINYMTQILNAMIVISNLVSLFTKAHASMNRVSDLFDTRSSMDAGGSAQFDFTAPAFELQDVSFSYAGTQQYSLTDVTLRVPAGSTVGIIGGTGSGKTTLVSLLPRLYDAGRGSVRVFGHDVKEYPVRALRSLIGTVPQSAALFSGTVRSNLCWGNEGATDAELEEALRAACADAFVAEKGGLDQPVTEGGKNFSGGQRQRLTIARALAAHPRILVLDDSCSALDFRTDAQVRANIAALRDVTTVIISQRASSLQNADVIYVLEDGRIVGQGTHAQLYEGCPLYREICDSQSRAEE</sequence>
<feature type="transmembrane region" description="Helical" evidence="9">
    <location>
        <begin position="235"/>
        <end position="258"/>
    </location>
</feature>
<feature type="domain" description="ABC transmembrane type-1" evidence="11">
    <location>
        <begin position="16"/>
        <end position="298"/>
    </location>
</feature>
<dbReference type="Gene3D" id="1.20.1560.10">
    <property type="entry name" value="ABC transporter type 1, transmembrane domain"/>
    <property type="match status" value="1"/>
</dbReference>
<dbReference type="InterPro" id="IPR003593">
    <property type="entry name" value="AAA+_ATPase"/>
</dbReference>
<evidence type="ECO:0000259" key="11">
    <source>
        <dbReference type="PROSITE" id="PS50929"/>
    </source>
</evidence>
<evidence type="ECO:0000313" key="13">
    <source>
        <dbReference type="Proteomes" id="UP000824249"/>
    </source>
</evidence>
<comment type="caution">
    <text evidence="12">The sequence shown here is derived from an EMBL/GenBank/DDBJ whole genome shotgun (WGS) entry which is preliminary data.</text>
</comment>
<dbReference type="PROSITE" id="PS50893">
    <property type="entry name" value="ABC_TRANSPORTER_2"/>
    <property type="match status" value="1"/>
</dbReference>
<dbReference type="GO" id="GO:0005886">
    <property type="term" value="C:plasma membrane"/>
    <property type="evidence" value="ECO:0007669"/>
    <property type="project" value="UniProtKB-SubCell"/>
</dbReference>
<dbReference type="Pfam" id="PF00664">
    <property type="entry name" value="ABC_membrane"/>
    <property type="match status" value="1"/>
</dbReference>
<keyword evidence="5" id="KW-0547">Nucleotide-binding</keyword>
<proteinExistence type="predicted"/>
<dbReference type="InterPro" id="IPR011527">
    <property type="entry name" value="ABC1_TM_dom"/>
</dbReference>
<keyword evidence="2" id="KW-0813">Transport</keyword>
<keyword evidence="7 9" id="KW-1133">Transmembrane helix</keyword>
<feature type="transmembrane region" description="Helical" evidence="9">
    <location>
        <begin position="52"/>
        <end position="73"/>
    </location>
</feature>
<evidence type="ECO:0000256" key="2">
    <source>
        <dbReference type="ARBA" id="ARBA00022448"/>
    </source>
</evidence>
<dbReference type="SMART" id="SM00382">
    <property type="entry name" value="AAA"/>
    <property type="match status" value="1"/>
</dbReference>
<keyword evidence="8 9" id="KW-0472">Membrane</keyword>
<dbReference type="InterPro" id="IPR039421">
    <property type="entry name" value="Type_1_exporter"/>
</dbReference>
<dbReference type="PANTHER" id="PTHR43394:SF1">
    <property type="entry name" value="ATP-BINDING CASSETTE SUB-FAMILY B MEMBER 10, MITOCHONDRIAL"/>
    <property type="match status" value="1"/>
</dbReference>
<feature type="transmembrane region" description="Helical" evidence="9">
    <location>
        <begin position="157"/>
        <end position="174"/>
    </location>
</feature>
<dbReference type="FunFam" id="3.40.50.300:FF:000221">
    <property type="entry name" value="Multidrug ABC transporter ATP-binding protein"/>
    <property type="match status" value="1"/>
</dbReference>
<dbReference type="GO" id="GO:0015421">
    <property type="term" value="F:ABC-type oligopeptide transporter activity"/>
    <property type="evidence" value="ECO:0007669"/>
    <property type="project" value="TreeGrafter"/>
</dbReference>
<dbReference type="PROSITE" id="PS50929">
    <property type="entry name" value="ABC_TM1F"/>
    <property type="match status" value="1"/>
</dbReference>
<evidence type="ECO:0000256" key="7">
    <source>
        <dbReference type="ARBA" id="ARBA00022989"/>
    </source>
</evidence>
<evidence type="ECO:0000256" key="8">
    <source>
        <dbReference type="ARBA" id="ARBA00023136"/>
    </source>
</evidence>
<evidence type="ECO:0000259" key="10">
    <source>
        <dbReference type="PROSITE" id="PS50893"/>
    </source>
</evidence>
<dbReference type="PANTHER" id="PTHR43394">
    <property type="entry name" value="ATP-DEPENDENT PERMEASE MDL1, MITOCHONDRIAL"/>
    <property type="match status" value="1"/>
</dbReference>
<dbReference type="PROSITE" id="PS00211">
    <property type="entry name" value="ABC_TRANSPORTER_1"/>
    <property type="match status" value="1"/>
</dbReference>
<dbReference type="InterPro" id="IPR003439">
    <property type="entry name" value="ABC_transporter-like_ATP-bd"/>
</dbReference>
<organism evidence="12 13">
    <name type="scientific">Candidatus Borkfalkia faecigallinarum</name>
    <dbReference type="NCBI Taxonomy" id="2838509"/>
    <lineage>
        <taxon>Bacteria</taxon>
        <taxon>Bacillati</taxon>
        <taxon>Bacillota</taxon>
        <taxon>Clostridia</taxon>
        <taxon>Christensenellales</taxon>
        <taxon>Christensenellaceae</taxon>
        <taxon>Candidatus Borkfalkia</taxon>
    </lineage>
</organism>
<dbReference type="InterPro" id="IPR017871">
    <property type="entry name" value="ABC_transporter-like_CS"/>
</dbReference>
<gene>
    <name evidence="12" type="ORF">H9737_00785</name>
</gene>
<evidence type="ECO:0000256" key="6">
    <source>
        <dbReference type="ARBA" id="ARBA00022840"/>
    </source>
</evidence>
<evidence type="ECO:0000313" key="12">
    <source>
        <dbReference type="EMBL" id="HIX46209.1"/>
    </source>
</evidence>
<feature type="transmembrane region" description="Helical" evidence="9">
    <location>
        <begin position="278"/>
        <end position="297"/>
    </location>
</feature>
<dbReference type="CDD" id="cd18548">
    <property type="entry name" value="ABC_6TM_Tm287_like"/>
    <property type="match status" value="1"/>
</dbReference>
<keyword evidence="4 9" id="KW-0812">Transmembrane</keyword>
<name>A0A9D2AR91_9FIRM</name>
<evidence type="ECO:0000256" key="3">
    <source>
        <dbReference type="ARBA" id="ARBA00022475"/>
    </source>
</evidence>
<dbReference type="Gene3D" id="3.40.50.300">
    <property type="entry name" value="P-loop containing nucleotide triphosphate hydrolases"/>
    <property type="match status" value="1"/>
</dbReference>
<reference evidence="12" key="2">
    <citation type="submission" date="2021-04" db="EMBL/GenBank/DDBJ databases">
        <authorList>
            <person name="Gilroy R."/>
        </authorList>
    </citation>
    <scope>NUCLEOTIDE SEQUENCE</scope>
    <source>
        <strain evidence="12">26628</strain>
    </source>
</reference>
<evidence type="ECO:0000256" key="4">
    <source>
        <dbReference type="ARBA" id="ARBA00022692"/>
    </source>
</evidence>
<dbReference type="SUPFAM" id="SSF52540">
    <property type="entry name" value="P-loop containing nucleoside triphosphate hydrolases"/>
    <property type="match status" value="1"/>
</dbReference>
<accession>A0A9D2AR91</accession>
<dbReference type="AlphaFoldDB" id="A0A9D2AR91"/>
<dbReference type="InterPro" id="IPR027417">
    <property type="entry name" value="P-loop_NTPase"/>
</dbReference>
<evidence type="ECO:0000256" key="9">
    <source>
        <dbReference type="SAM" id="Phobius"/>
    </source>
</evidence>
<feature type="domain" description="ABC transporter" evidence="10">
    <location>
        <begin position="331"/>
        <end position="564"/>
    </location>
</feature>
<dbReference type="GO" id="GO:0005524">
    <property type="term" value="F:ATP binding"/>
    <property type="evidence" value="ECO:0007669"/>
    <property type="project" value="UniProtKB-KW"/>
</dbReference>
<keyword evidence="6 12" id="KW-0067">ATP-binding</keyword>
<dbReference type="GO" id="GO:0016887">
    <property type="term" value="F:ATP hydrolysis activity"/>
    <property type="evidence" value="ECO:0007669"/>
    <property type="project" value="InterPro"/>
</dbReference>
<feature type="transmembrane region" description="Helical" evidence="9">
    <location>
        <begin position="133"/>
        <end position="151"/>
    </location>
</feature>
<dbReference type="EMBL" id="DXFD01000011">
    <property type="protein sequence ID" value="HIX46209.1"/>
    <property type="molecule type" value="Genomic_DNA"/>
</dbReference>
<feature type="transmembrane region" description="Helical" evidence="9">
    <location>
        <begin position="20"/>
        <end position="40"/>
    </location>
</feature>
<evidence type="ECO:0000256" key="1">
    <source>
        <dbReference type="ARBA" id="ARBA00004651"/>
    </source>
</evidence>
<dbReference type="InterPro" id="IPR036640">
    <property type="entry name" value="ABC1_TM_sf"/>
</dbReference>
<dbReference type="SUPFAM" id="SSF90123">
    <property type="entry name" value="ABC transporter transmembrane region"/>
    <property type="match status" value="1"/>
</dbReference>
<comment type="subcellular location">
    <subcellularLocation>
        <location evidence="1">Cell membrane</location>
        <topology evidence="1">Multi-pass membrane protein</topology>
    </subcellularLocation>
</comment>
<protein>
    <submittedName>
        <fullName evidence="12">ABC transporter ATP-binding protein/permease</fullName>
    </submittedName>
</protein>